<evidence type="ECO:0000256" key="1">
    <source>
        <dbReference type="SAM" id="MobiDB-lite"/>
    </source>
</evidence>
<dbReference type="RefSeq" id="XP_059604019.1">
    <property type="nucleotide sequence ID" value="XM_059749040.1"/>
</dbReference>
<feature type="compositionally biased region" description="Low complexity" evidence="1">
    <location>
        <begin position="234"/>
        <end position="243"/>
    </location>
</feature>
<dbReference type="KEGG" id="ang:An08g05090"/>
<evidence type="ECO:0000313" key="2">
    <source>
        <dbReference type="RefSeq" id="XP_059604019.1"/>
    </source>
</evidence>
<dbReference type="GeneID" id="84591668"/>
<reference evidence="2" key="1">
    <citation type="submission" date="2025-02" db="EMBL/GenBank/DDBJ databases">
        <authorList>
            <consortium name="NCBI Genome Project"/>
        </authorList>
    </citation>
    <scope>NUCLEOTIDE SEQUENCE</scope>
</reference>
<name>A0AAJ8BVG3_ASPNG</name>
<dbReference type="AlphaFoldDB" id="A0AAJ8BVG3"/>
<gene>
    <name evidence="2" type="ORF">An08g05090</name>
</gene>
<proteinExistence type="predicted"/>
<reference evidence="2" key="2">
    <citation type="submission" date="2025-08" db="UniProtKB">
        <authorList>
            <consortium name="RefSeq"/>
        </authorList>
    </citation>
    <scope>IDENTIFICATION</scope>
</reference>
<feature type="region of interest" description="Disordered" evidence="1">
    <location>
        <begin position="185"/>
        <end position="253"/>
    </location>
</feature>
<protein>
    <submittedName>
        <fullName evidence="2">Uncharacterized protein</fullName>
    </submittedName>
</protein>
<organism evidence="2">
    <name type="scientific">Aspergillus niger</name>
    <dbReference type="NCBI Taxonomy" id="5061"/>
    <lineage>
        <taxon>Eukaryota</taxon>
        <taxon>Fungi</taxon>
        <taxon>Dikarya</taxon>
        <taxon>Ascomycota</taxon>
        <taxon>Pezizomycotina</taxon>
        <taxon>Eurotiomycetes</taxon>
        <taxon>Eurotiomycetidae</taxon>
        <taxon>Eurotiales</taxon>
        <taxon>Aspergillaceae</taxon>
        <taxon>Aspergillus</taxon>
        <taxon>Aspergillus subgen. Circumdati</taxon>
    </lineage>
</organism>
<dbReference type="VEuPathDB" id="FungiDB:An08g05090"/>
<sequence>MPRCPWGAIAPAVRRVKWPAISRSRGSRSSRSRSVAARILLPRWGITISGMSIISLLQWPIVRAPSFGRVNGWRPAPGGRMVQLVCIIEATRLISAEPGIKAGFADIARVLASLGFTGRMVSASGLQGLLELTVGLQRVEVHDRGGASEIRGQLLSGGGNDGSDLLVHTGSARAREKKSGCYQVKSDLPRSQLRDPSSRQSQRSTSTGKYGRMEHWTPEPARQWINKETGRVNQSDGDSQQGSEQTGKPEWGR</sequence>
<feature type="compositionally biased region" description="Low complexity" evidence="1">
    <location>
        <begin position="198"/>
        <end position="207"/>
    </location>
</feature>
<accession>A0AAJ8BVG3</accession>